<name>A0A482WPR3_LAOST</name>
<evidence type="ECO:0000256" key="10">
    <source>
        <dbReference type="RuleBase" id="RU351113"/>
    </source>
</evidence>
<dbReference type="InParanoid" id="A0A482WPR3"/>
<keyword evidence="9 10" id="KW-0807">Transducer</keyword>
<evidence type="ECO:0000313" key="11">
    <source>
        <dbReference type="EMBL" id="RZF35171.1"/>
    </source>
</evidence>
<protein>
    <recommendedName>
        <fullName evidence="10">Odorant receptor</fullName>
    </recommendedName>
</protein>
<evidence type="ECO:0000256" key="9">
    <source>
        <dbReference type="ARBA" id="ARBA00023224"/>
    </source>
</evidence>
<dbReference type="EMBL" id="QKKF02029485">
    <property type="protein sequence ID" value="RZF35171.1"/>
    <property type="molecule type" value="Genomic_DNA"/>
</dbReference>
<feature type="transmembrane region" description="Helical" evidence="10">
    <location>
        <begin position="286"/>
        <end position="306"/>
    </location>
</feature>
<dbReference type="GO" id="GO:0007165">
    <property type="term" value="P:signal transduction"/>
    <property type="evidence" value="ECO:0007669"/>
    <property type="project" value="UniProtKB-KW"/>
</dbReference>
<dbReference type="FunCoup" id="A0A482WPR3">
    <property type="interactions" value="69"/>
</dbReference>
<keyword evidence="4 10" id="KW-0812">Transmembrane</keyword>
<organism evidence="11 12">
    <name type="scientific">Laodelphax striatellus</name>
    <name type="common">Small brown planthopper</name>
    <name type="synonym">Delphax striatella</name>
    <dbReference type="NCBI Taxonomy" id="195883"/>
    <lineage>
        <taxon>Eukaryota</taxon>
        <taxon>Metazoa</taxon>
        <taxon>Ecdysozoa</taxon>
        <taxon>Arthropoda</taxon>
        <taxon>Hexapoda</taxon>
        <taxon>Insecta</taxon>
        <taxon>Pterygota</taxon>
        <taxon>Neoptera</taxon>
        <taxon>Paraneoptera</taxon>
        <taxon>Hemiptera</taxon>
        <taxon>Auchenorrhyncha</taxon>
        <taxon>Fulgoroidea</taxon>
        <taxon>Delphacidae</taxon>
        <taxon>Criomorphinae</taxon>
        <taxon>Laodelphax</taxon>
    </lineage>
</organism>
<dbReference type="AlphaFoldDB" id="A0A482WPR3"/>
<proteinExistence type="inferred from homology"/>
<comment type="similarity">
    <text evidence="10">Belongs to the insect chemoreceptor superfamily. Heteromeric odorant receptor channel (TC 1.A.69) family.</text>
</comment>
<feature type="transmembrane region" description="Helical" evidence="10">
    <location>
        <begin position="137"/>
        <end position="157"/>
    </location>
</feature>
<keyword evidence="8 10" id="KW-0675">Receptor</keyword>
<evidence type="ECO:0000256" key="6">
    <source>
        <dbReference type="ARBA" id="ARBA00022989"/>
    </source>
</evidence>
<dbReference type="PANTHER" id="PTHR21137:SF35">
    <property type="entry name" value="ODORANT RECEPTOR 19A-RELATED"/>
    <property type="match status" value="1"/>
</dbReference>
<dbReference type="Pfam" id="PF02949">
    <property type="entry name" value="7tm_6"/>
    <property type="match status" value="1"/>
</dbReference>
<keyword evidence="5 10" id="KW-0552">Olfaction</keyword>
<keyword evidence="7 10" id="KW-0472">Membrane</keyword>
<evidence type="ECO:0000256" key="1">
    <source>
        <dbReference type="ARBA" id="ARBA00004651"/>
    </source>
</evidence>
<keyword evidence="6 10" id="KW-1133">Transmembrane helix</keyword>
<feature type="transmembrane region" description="Helical" evidence="10">
    <location>
        <begin position="77"/>
        <end position="97"/>
    </location>
</feature>
<feature type="transmembrane region" description="Helical" evidence="10">
    <location>
        <begin position="177"/>
        <end position="198"/>
    </location>
</feature>
<keyword evidence="12" id="KW-1185">Reference proteome</keyword>
<gene>
    <name evidence="11" type="ORF">LSTR_LSTR012376</name>
</gene>
<comment type="subcellular location">
    <subcellularLocation>
        <location evidence="1 10">Cell membrane</location>
        <topology evidence="1 10">Multi-pass membrane protein</topology>
    </subcellularLocation>
</comment>
<feature type="transmembrane region" description="Helical" evidence="10">
    <location>
        <begin position="47"/>
        <end position="71"/>
    </location>
</feature>
<dbReference type="PANTHER" id="PTHR21137">
    <property type="entry name" value="ODORANT RECEPTOR"/>
    <property type="match status" value="1"/>
</dbReference>
<evidence type="ECO:0000256" key="4">
    <source>
        <dbReference type="ARBA" id="ARBA00022692"/>
    </source>
</evidence>
<keyword evidence="3 10" id="KW-0716">Sensory transduction</keyword>
<evidence type="ECO:0000256" key="2">
    <source>
        <dbReference type="ARBA" id="ARBA00022475"/>
    </source>
</evidence>
<dbReference type="Proteomes" id="UP000291343">
    <property type="component" value="Unassembled WGS sequence"/>
</dbReference>
<dbReference type="SMR" id="A0A482WPR3"/>
<dbReference type="InterPro" id="IPR004117">
    <property type="entry name" value="7tm6_olfct_rcpt"/>
</dbReference>
<dbReference type="GO" id="GO:0004984">
    <property type="term" value="F:olfactory receptor activity"/>
    <property type="evidence" value="ECO:0007669"/>
    <property type="project" value="InterPro"/>
</dbReference>
<evidence type="ECO:0000256" key="3">
    <source>
        <dbReference type="ARBA" id="ARBA00022606"/>
    </source>
</evidence>
<accession>A0A482WPR3</accession>
<dbReference type="GO" id="GO:0005549">
    <property type="term" value="F:odorant binding"/>
    <property type="evidence" value="ECO:0007669"/>
    <property type="project" value="InterPro"/>
</dbReference>
<evidence type="ECO:0000256" key="7">
    <source>
        <dbReference type="ARBA" id="ARBA00023136"/>
    </source>
</evidence>
<comment type="caution">
    <text evidence="11">The sequence shown here is derived from an EMBL/GenBank/DDBJ whole genome shotgun (WGS) entry which is preliminary data.</text>
</comment>
<evidence type="ECO:0000313" key="12">
    <source>
        <dbReference type="Proteomes" id="UP000291343"/>
    </source>
</evidence>
<sequence>MLDFIYTKLHGDKVDRNQYNSFLKIMKLLLIVSGLRKTSNTEELNTILVIINVILLISGCITCLMSCLRFINDLNTFTEALMFFILFARVVGNYYSLGTNLSKINRFLWACETNFDEFEKKNLREISNFKQMSDHSVLKFVVVMVSLFVSMFVTYTSSFRFFPITSPWDNRINSSAFLSNLALLYQILVCFISSVVSLTDATMGLGSVNIICGETEILGRTLLATDGNAQLKLCVKQHCFLISLMYNIQSIFSLNIFLIFISCEFMLCLCSFQIYQMHSTMTIASLGKNICMLCALLFHEFVYFFYGQQLVNKTADLHHDIYFSQWYKKAPQFKSSTSIIQYRTRKPFVIMAGKIIPVTLASYVACLQAAFSYFNLLKALSHNQE</sequence>
<feature type="transmembrane region" description="Helical" evidence="10">
    <location>
        <begin position="348"/>
        <end position="371"/>
    </location>
</feature>
<dbReference type="OrthoDB" id="7540137at2759"/>
<evidence type="ECO:0000256" key="8">
    <source>
        <dbReference type="ARBA" id="ARBA00023170"/>
    </source>
</evidence>
<keyword evidence="2" id="KW-1003">Cell membrane</keyword>
<feature type="transmembrane region" description="Helical" evidence="10">
    <location>
        <begin position="251"/>
        <end position="274"/>
    </location>
</feature>
<evidence type="ECO:0000256" key="5">
    <source>
        <dbReference type="ARBA" id="ARBA00022725"/>
    </source>
</evidence>
<reference evidence="11 12" key="1">
    <citation type="journal article" date="2017" name="Gigascience">
        <title>Genome sequence of the small brown planthopper, Laodelphax striatellus.</title>
        <authorList>
            <person name="Zhu J."/>
            <person name="Jiang F."/>
            <person name="Wang X."/>
            <person name="Yang P."/>
            <person name="Bao Y."/>
            <person name="Zhao W."/>
            <person name="Wang W."/>
            <person name="Lu H."/>
            <person name="Wang Q."/>
            <person name="Cui N."/>
            <person name="Li J."/>
            <person name="Chen X."/>
            <person name="Luo L."/>
            <person name="Yu J."/>
            <person name="Kang L."/>
            <person name="Cui F."/>
        </authorList>
    </citation>
    <scope>NUCLEOTIDE SEQUENCE [LARGE SCALE GENOMIC DNA]</scope>
    <source>
        <strain evidence="11">Lst14</strain>
    </source>
</reference>
<dbReference type="GO" id="GO:0005886">
    <property type="term" value="C:plasma membrane"/>
    <property type="evidence" value="ECO:0007669"/>
    <property type="project" value="UniProtKB-SubCell"/>
</dbReference>